<dbReference type="InterPro" id="IPR050559">
    <property type="entry name" value="P-Pant_transferase_sf"/>
</dbReference>
<gene>
    <name evidence="4" type="ORF">ACCI51_02635</name>
</gene>
<accession>A0ABV4NJB0</accession>
<comment type="similarity">
    <text evidence="1">Belongs to the P-Pant transferase superfamily. Gsp/Sfp/HetI/AcpT family.</text>
</comment>
<feature type="domain" description="4'-phosphopantetheinyl transferase" evidence="3">
    <location>
        <begin position="103"/>
        <end position="171"/>
    </location>
</feature>
<dbReference type="EMBL" id="JBGMEL010000002">
    <property type="protein sequence ID" value="MFA0789425.1"/>
    <property type="molecule type" value="Genomic_DNA"/>
</dbReference>
<evidence type="ECO:0000259" key="3">
    <source>
        <dbReference type="Pfam" id="PF01648"/>
    </source>
</evidence>
<dbReference type="PANTHER" id="PTHR12215:SF10">
    <property type="entry name" value="L-AMINOADIPATE-SEMIALDEHYDE DEHYDROGENASE-PHOSPHOPANTETHEINYL TRANSFERASE"/>
    <property type="match status" value="1"/>
</dbReference>
<evidence type="ECO:0000313" key="4">
    <source>
        <dbReference type="EMBL" id="MFA0789425.1"/>
    </source>
</evidence>
<evidence type="ECO:0000313" key="5">
    <source>
        <dbReference type="Proteomes" id="UP001569414"/>
    </source>
</evidence>
<organism evidence="4 5">
    <name type="scientific">Microbulbifer echini</name>
    <dbReference type="NCBI Taxonomy" id="1529067"/>
    <lineage>
        <taxon>Bacteria</taxon>
        <taxon>Pseudomonadati</taxon>
        <taxon>Pseudomonadota</taxon>
        <taxon>Gammaproteobacteria</taxon>
        <taxon>Cellvibrionales</taxon>
        <taxon>Microbulbiferaceae</taxon>
        <taxon>Microbulbifer</taxon>
    </lineage>
</organism>
<dbReference type="GO" id="GO:0016740">
    <property type="term" value="F:transferase activity"/>
    <property type="evidence" value="ECO:0007669"/>
    <property type="project" value="UniProtKB-KW"/>
</dbReference>
<name>A0ABV4NJB0_9GAMM</name>
<comment type="caution">
    <text evidence="4">The sequence shown here is derived from an EMBL/GenBank/DDBJ whole genome shotgun (WGS) entry which is preliminary data.</text>
</comment>
<sequence length="251" mass="28408">MIQFTCSSFIDWSNDWQSISSLLLSSAEHTRLESIRRTSRKKQFLAGRLLARTLLAEQFGCFPQELELDANRPSVAYLAGAPLANLSISHTSDYLAVTVSKAPIGIDCERSYPVRNWLDIAQNYFSSYEVSWLRQQPAHLLEKGFMSIWTAKEALAKCSGHDFGTLLAVSSPVGEKENWPEPYSSYRCWQGKTQESTYLCLVVKPNTNFTPSVLTGTYRTSFDDRVTREIRLRAMPSSANPLMIRNQGVYK</sequence>
<dbReference type="Pfam" id="PF01648">
    <property type="entry name" value="ACPS"/>
    <property type="match status" value="1"/>
</dbReference>
<dbReference type="Gene3D" id="3.90.470.20">
    <property type="entry name" value="4'-phosphopantetheinyl transferase domain"/>
    <property type="match status" value="1"/>
</dbReference>
<reference evidence="4 5" key="1">
    <citation type="submission" date="2024-08" db="EMBL/GenBank/DDBJ databases">
        <authorList>
            <person name="Ishaq N."/>
        </authorList>
    </citation>
    <scope>NUCLEOTIDE SEQUENCE [LARGE SCALE GENOMIC DNA]</scope>
    <source>
        <strain evidence="4 5">JCM 30400</strain>
    </source>
</reference>
<evidence type="ECO:0000256" key="2">
    <source>
        <dbReference type="ARBA" id="ARBA00022679"/>
    </source>
</evidence>
<proteinExistence type="inferred from homology"/>
<dbReference type="PANTHER" id="PTHR12215">
    <property type="entry name" value="PHOSPHOPANTETHEINE TRANSFERASE"/>
    <property type="match status" value="1"/>
</dbReference>
<dbReference type="RefSeq" id="WP_371842497.1">
    <property type="nucleotide sequence ID" value="NZ_JBGMEL010000002.1"/>
</dbReference>
<dbReference type="SUPFAM" id="SSF56214">
    <property type="entry name" value="4'-phosphopantetheinyl transferase"/>
    <property type="match status" value="2"/>
</dbReference>
<evidence type="ECO:0000256" key="1">
    <source>
        <dbReference type="ARBA" id="ARBA00010990"/>
    </source>
</evidence>
<dbReference type="InterPro" id="IPR037143">
    <property type="entry name" value="4-PPantetheinyl_Trfase_dom_sf"/>
</dbReference>
<dbReference type="Proteomes" id="UP001569414">
    <property type="component" value="Unassembled WGS sequence"/>
</dbReference>
<protein>
    <submittedName>
        <fullName evidence="4">4'-phosphopantetheinyl transferase superfamily protein</fullName>
    </submittedName>
</protein>
<keyword evidence="5" id="KW-1185">Reference proteome</keyword>
<dbReference type="InterPro" id="IPR008278">
    <property type="entry name" value="4-PPantetheinyl_Trfase_dom"/>
</dbReference>
<keyword evidence="2 4" id="KW-0808">Transferase</keyword>